<name>A0A830GSG8_9CREN</name>
<keyword evidence="3" id="KW-1185">Reference proteome</keyword>
<accession>A0A830GSG8</accession>
<dbReference type="Proteomes" id="UP000610960">
    <property type="component" value="Unassembled WGS sequence"/>
</dbReference>
<comment type="caution">
    <text evidence="2">The sequence shown here is derived from an EMBL/GenBank/DDBJ whole genome shotgun (WGS) entry which is preliminary data.</text>
</comment>
<evidence type="ECO:0000313" key="2">
    <source>
        <dbReference type="EMBL" id="GGP20162.1"/>
    </source>
</evidence>
<proteinExistence type="predicted"/>
<evidence type="ECO:0000256" key="1">
    <source>
        <dbReference type="SAM" id="Phobius"/>
    </source>
</evidence>
<protein>
    <submittedName>
        <fullName evidence="2">Uncharacterized protein</fullName>
    </submittedName>
</protein>
<sequence length="78" mass="8644">MNREAVEAIVVTVIAVIVLAAMIGFAYLGFKGAYLAYKDGYPNHYYRDALISAGISLLMIIALGYWVFTVVRRNRAKA</sequence>
<reference evidence="2" key="1">
    <citation type="journal article" date="2014" name="Int. J. Syst. Evol. Microbiol.">
        <title>Complete genome sequence of Corynebacterium casei LMG S-19264T (=DSM 44701T), isolated from a smear-ripened cheese.</title>
        <authorList>
            <consortium name="US DOE Joint Genome Institute (JGI-PGF)"/>
            <person name="Walter F."/>
            <person name="Albersmeier A."/>
            <person name="Kalinowski J."/>
            <person name="Ruckert C."/>
        </authorList>
    </citation>
    <scope>NUCLEOTIDE SEQUENCE</scope>
    <source>
        <strain evidence="2">JCM 10088</strain>
    </source>
</reference>
<keyword evidence="1" id="KW-1133">Transmembrane helix</keyword>
<keyword evidence="1" id="KW-0472">Membrane</keyword>
<organism evidence="2 3">
    <name type="scientific">Thermocladium modestius</name>
    <dbReference type="NCBI Taxonomy" id="62609"/>
    <lineage>
        <taxon>Archaea</taxon>
        <taxon>Thermoproteota</taxon>
        <taxon>Thermoprotei</taxon>
        <taxon>Thermoproteales</taxon>
        <taxon>Thermoproteaceae</taxon>
        <taxon>Thermocladium</taxon>
    </lineage>
</organism>
<dbReference type="AlphaFoldDB" id="A0A830GSG8"/>
<gene>
    <name evidence="2" type="ORF">GCM10007981_07120</name>
</gene>
<reference evidence="2" key="2">
    <citation type="submission" date="2020-09" db="EMBL/GenBank/DDBJ databases">
        <authorList>
            <person name="Sun Q."/>
            <person name="Ohkuma M."/>
        </authorList>
    </citation>
    <scope>NUCLEOTIDE SEQUENCE</scope>
    <source>
        <strain evidence="2">JCM 10088</strain>
    </source>
</reference>
<feature type="transmembrane region" description="Helical" evidence="1">
    <location>
        <begin position="9"/>
        <end position="30"/>
    </location>
</feature>
<keyword evidence="1" id="KW-0812">Transmembrane</keyword>
<evidence type="ECO:0000313" key="3">
    <source>
        <dbReference type="Proteomes" id="UP000610960"/>
    </source>
</evidence>
<feature type="transmembrane region" description="Helical" evidence="1">
    <location>
        <begin position="50"/>
        <end position="71"/>
    </location>
</feature>
<dbReference type="EMBL" id="BMNL01000002">
    <property type="protein sequence ID" value="GGP20162.1"/>
    <property type="molecule type" value="Genomic_DNA"/>
</dbReference>
<dbReference type="RefSeq" id="WP_188596081.1">
    <property type="nucleotide sequence ID" value="NZ_BMNL01000002.1"/>
</dbReference>